<evidence type="ECO:0000256" key="2">
    <source>
        <dbReference type="SAM" id="SignalP"/>
    </source>
</evidence>
<gene>
    <name evidence="4" type="ORF">CYJ19_04160</name>
</gene>
<dbReference type="InterPro" id="IPR018392">
    <property type="entry name" value="LysM"/>
</dbReference>
<keyword evidence="1" id="KW-0472">Membrane</keyword>
<dbReference type="PANTHER" id="PTHR34700:SF4">
    <property type="entry name" value="PHAGE-LIKE ELEMENT PBSX PROTEIN XKDP"/>
    <property type="match status" value="1"/>
</dbReference>
<dbReference type="Gene3D" id="3.10.350.10">
    <property type="entry name" value="LysM domain"/>
    <property type="match status" value="1"/>
</dbReference>
<keyword evidence="1" id="KW-0812">Transmembrane</keyword>
<feature type="chain" id="PRO_5039383537" evidence="2">
    <location>
        <begin position="22"/>
        <end position="205"/>
    </location>
</feature>
<sequence>MKRLVTIGASATSLVAPTSTAYCASMAIDSLRQFICASVPANQFSALIAFLVASAGTIFSLWYALGGLALLVAQFAPAKTSAAIRRSLGRYGPPLLRKAAGVGISASALLGMLPATTLLANACPPASSSAATIDLGPGNSPFDLAPGKTSSSSYYKVREGDSLWEISQYYHRSLQTLYEANKAVIGSDPNLIYPGQTLSIPKEDK</sequence>
<name>A0A2I1INZ5_9ACTO</name>
<feature type="domain" description="LysM" evidence="3">
    <location>
        <begin position="153"/>
        <end position="200"/>
    </location>
</feature>
<accession>A0A2I1INZ5</accession>
<proteinExistence type="predicted"/>
<keyword evidence="5" id="KW-1185">Reference proteome</keyword>
<dbReference type="Proteomes" id="UP000235122">
    <property type="component" value="Unassembled WGS sequence"/>
</dbReference>
<dbReference type="InterPro" id="IPR036779">
    <property type="entry name" value="LysM_dom_sf"/>
</dbReference>
<dbReference type="SMART" id="SM00257">
    <property type="entry name" value="LysM"/>
    <property type="match status" value="1"/>
</dbReference>
<evidence type="ECO:0000313" key="5">
    <source>
        <dbReference type="Proteomes" id="UP000235122"/>
    </source>
</evidence>
<comment type="caution">
    <text evidence="4">The sequence shown here is derived from an EMBL/GenBank/DDBJ whole genome shotgun (WGS) entry which is preliminary data.</text>
</comment>
<dbReference type="InterPro" id="IPR052196">
    <property type="entry name" value="Bact_Kbp"/>
</dbReference>
<dbReference type="PANTHER" id="PTHR34700">
    <property type="entry name" value="POTASSIUM BINDING PROTEIN KBP"/>
    <property type="match status" value="1"/>
</dbReference>
<dbReference type="Pfam" id="PF01476">
    <property type="entry name" value="LysM"/>
    <property type="match status" value="1"/>
</dbReference>
<organism evidence="4 5">
    <name type="scientific">Winkia neuii</name>
    <dbReference type="NCBI Taxonomy" id="33007"/>
    <lineage>
        <taxon>Bacteria</taxon>
        <taxon>Bacillati</taxon>
        <taxon>Actinomycetota</taxon>
        <taxon>Actinomycetes</taxon>
        <taxon>Actinomycetales</taxon>
        <taxon>Actinomycetaceae</taxon>
        <taxon>Winkia</taxon>
    </lineage>
</organism>
<evidence type="ECO:0000256" key="1">
    <source>
        <dbReference type="SAM" id="Phobius"/>
    </source>
</evidence>
<dbReference type="AlphaFoldDB" id="A0A2I1INZ5"/>
<feature type="signal peptide" evidence="2">
    <location>
        <begin position="1"/>
        <end position="21"/>
    </location>
</feature>
<evidence type="ECO:0000259" key="3">
    <source>
        <dbReference type="PROSITE" id="PS51782"/>
    </source>
</evidence>
<reference evidence="4 5" key="1">
    <citation type="submission" date="2017-12" db="EMBL/GenBank/DDBJ databases">
        <title>Phylogenetic diversity of female urinary microbiome.</title>
        <authorList>
            <person name="Thomas-White K."/>
            <person name="Wolfe A.J."/>
        </authorList>
    </citation>
    <scope>NUCLEOTIDE SEQUENCE [LARGE SCALE GENOMIC DNA]</scope>
    <source>
        <strain evidence="4 5">UMB0402</strain>
    </source>
</reference>
<protein>
    <submittedName>
        <fullName evidence="4">LysM domain-containing protein</fullName>
    </submittedName>
</protein>
<dbReference type="CDD" id="cd00118">
    <property type="entry name" value="LysM"/>
    <property type="match status" value="1"/>
</dbReference>
<dbReference type="SUPFAM" id="SSF54106">
    <property type="entry name" value="LysM domain"/>
    <property type="match status" value="1"/>
</dbReference>
<keyword evidence="1" id="KW-1133">Transmembrane helix</keyword>
<feature type="transmembrane region" description="Helical" evidence="1">
    <location>
        <begin position="47"/>
        <end position="78"/>
    </location>
</feature>
<dbReference type="STRING" id="33007.HMPREF3198_01391"/>
<keyword evidence="2" id="KW-0732">Signal</keyword>
<evidence type="ECO:0000313" key="4">
    <source>
        <dbReference type="EMBL" id="PKY72839.1"/>
    </source>
</evidence>
<dbReference type="EMBL" id="PKKO01000002">
    <property type="protein sequence ID" value="PKY72839.1"/>
    <property type="molecule type" value="Genomic_DNA"/>
</dbReference>
<dbReference type="PROSITE" id="PS51782">
    <property type="entry name" value="LYSM"/>
    <property type="match status" value="1"/>
</dbReference>
<dbReference type="GeneID" id="35867788"/>
<dbReference type="RefSeq" id="WP_024330938.1">
    <property type="nucleotide sequence ID" value="NZ_JASOXK010000002.1"/>
</dbReference>